<sequence length="102" mass="10896">MQRNVAANASMNYNHFARLLLMIAGERGKRLAGLGAAAAEEVPGSEADGGISIAALMPAYETKMAHTILSQLVDKVTDENVRGDIEQSMEELSAALPHVNFK</sequence>
<proteinExistence type="predicted"/>
<evidence type="ECO:0000313" key="1">
    <source>
        <dbReference type="EMBL" id="CAE0018642.1"/>
    </source>
</evidence>
<accession>A0A7S3E390</accession>
<gene>
    <name evidence="1" type="ORF">CLAU1311_LOCUS4211</name>
</gene>
<name>A0A7S3E390_9CHLO</name>
<reference evidence="1" key="1">
    <citation type="submission" date="2021-01" db="EMBL/GenBank/DDBJ databases">
        <authorList>
            <person name="Corre E."/>
            <person name="Pelletier E."/>
            <person name="Niang G."/>
            <person name="Scheremetjew M."/>
            <person name="Finn R."/>
            <person name="Kale V."/>
            <person name="Holt S."/>
            <person name="Cochrane G."/>
            <person name="Meng A."/>
            <person name="Brown T."/>
            <person name="Cohen L."/>
        </authorList>
    </citation>
    <scope>NUCLEOTIDE SEQUENCE</scope>
    <source>
        <strain evidence="1">RCC856</strain>
    </source>
</reference>
<protein>
    <submittedName>
        <fullName evidence="1">Uncharacterized protein</fullName>
    </submittedName>
</protein>
<dbReference type="AlphaFoldDB" id="A0A7S3E390"/>
<organism evidence="1">
    <name type="scientific">Chloropicon laureae</name>
    <dbReference type="NCBI Taxonomy" id="464258"/>
    <lineage>
        <taxon>Eukaryota</taxon>
        <taxon>Viridiplantae</taxon>
        <taxon>Chlorophyta</taxon>
        <taxon>Chloropicophyceae</taxon>
        <taxon>Chloropicales</taxon>
        <taxon>Chloropicaceae</taxon>
        <taxon>Chloropicon</taxon>
    </lineage>
</organism>
<dbReference type="EMBL" id="HBHU01006506">
    <property type="protein sequence ID" value="CAE0018642.1"/>
    <property type="molecule type" value="Transcribed_RNA"/>
</dbReference>